<dbReference type="InterPro" id="IPR010385">
    <property type="entry name" value="DUF982"/>
</dbReference>
<sequence>MEIVPTILINGPGFSLREIRSVGEAVEFLDEWPVNARGPFFYLAQSAMHGAGNGSISVEQAREAFTTFCAESGILLIEPPGST</sequence>
<dbReference type="Proteomes" id="UP000598227">
    <property type="component" value="Unassembled WGS sequence"/>
</dbReference>
<dbReference type="AlphaFoldDB" id="A0A8E1WJ23"/>
<proteinExistence type="predicted"/>
<gene>
    <name evidence="1" type="ORF">HNQ96_004696</name>
    <name evidence="2" type="ORF">IHE39_18105</name>
</gene>
<accession>A0A8E1WJ23</accession>
<evidence type="ECO:0000313" key="3">
    <source>
        <dbReference type="Proteomes" id="UP000532373"/>
    </source>
</evidence>
<dbReference type="EMBL" id="JACZEP010000005">
    <property type="protein sequence ID" value="MBE1206207.1"/>
    <property type="molecule type" value="Genomic_DNA"/>
</dbReference>
<reference evidence="2 4" key="2">
    <citation type="submission" date="2020-09" db="EMBL/GenBank/DDBJ databases">
        <title>Draft Genome Sequence of Aminobacter carboxidus type strain DSM 1086, a soil Gram-negative carboxydobacterium.</title>
        <authorList>
            <person name="Turrini P."/>
            <person name="Tescari M."/>
            <person name="Artuso I."/>
            <person name="Lugli G.A."/>
            <person name="Frangipani E."/>
            <person name="Ventura M."/>
            <person name="Visca P."/>
        </authorList>
    </citation>
    <scope>NUCLEOTIDE SEQUENCE [LARGE SCALE GENOMIC DNA]</scope>
    <source>
        <strain evidence="2 4">DSM 1086</strain>
    </source>
</reference>
<evidence type="ECO:0000313" key="1">
    <source>
        <dbReference type="EMBL" id="MBB6468809.1"/>
    </source>
</evidence>
<evidence type="ECO:0000313" key="2">
    <source>
        <dbReference type="EMBL" id="MBE1206207.1"/>
    </source>
</evidence>
<dbReference type="Pfam" id="PF06169">
    <property type="entry name" value="DUF982"/>
    <property type="match status" value="1"/>
</dbReference>
<dbReference type="RefSeq" id="WP_184771620.1">
    <property type="nucleotide sequence ID" value="NZ_JACHGI010000012.1"/>
</dbReference>
<protein>
    <submittedName>
        <fullName evidence="2">DUF982 domain-containing protein</fullName>
    </submittedName>
</protein>
<organism evidence="1 3">
    <name type="scientific">Aminobacter carboxidus</name>
    <dbReference type="NCBI Taxonomy" id="376165"/>
    <lineage>
        <taxon>Bacteria</taxon>
        <taxon>Pseudomonadati</taxon>
        <taxon>Pseudomonadota</taxon>
        <taxon>Alphaproteobacteria</taxon>
        <taxon>Hyphomicrobiales</taxon>
        <taxon>Phyllobacteriaceae</taxon>
        <taxon>Aminobacter</taxon>
    </lineage>
</organism>
<dbReference type="Gene3D" id="6.10.250.730">
    <property type="match status" value="1"/>
</dbReference>
<evidence type="ECO:0000313" key="4">
    <source>
        <dbReference type="Proteomes" id="UP000598227"/>
    </source>
</evidence>
<dbReference type="Proteomes" id="UP000532373">
    <property type="component" value="Unassembled WGS sequence"/>
</dbReference>
<dbReference type="EMBL" id="JACHGI010000012">
    <property type="protein sequence ID" value="MBB6468809.1"/>
    <property type="molecule type" value="Genomic_DNA"/>
</dbReference>
<keyword evidence="4" id="KW-1185">Reference proteome</keyword>
<reference evidence="1 3" key="1">
    <citation type="submission" date="2020-08" db="EMBL/GenBank/DDBJ databases">
        <title>Genomic Encyclopedia of Type Strains, Phase IV (KMG-IV): sequencing the most valuable type-strain genomes for metagenomic binning, comparative biology and taxonomic classification.</title>
        <authorList>
            <person name="Goeker M."/>
        </authorList>
    </citation>
    <scope>NUCLEOTIDE SEQUENCE [LARGE SCALE GENOMIC DNA]</scope>
    <source>
        <strain evidence="1 3">DSM 17454</strain>
    </source>
</reference>
<name>A0A8E1WJ23_9HYPH</name>
<comment type="caution">
    <text evidence="1">The sequence shown here is derived from an EMBL/GenBank/DDBJ whole genome shotgun (WGS) entry which is preliminary data.</text>
</comment>